<evidence type="ECO:0000256" key="7">
    <source>
        <dbReference type="HAMAP-Rule" id="MF_01217"/>
    </source>
</evidence>
<sequence>MTFERIRKVIAEHLDMNEEEIKLESTFEDDLGIDSLDIFEIVMELEDEFKMEIPSEDLEEMEKVKDFVTYINSKAK</sequence>
<dbReference type="Gene3D" id="1.10.1200.10">
    <property type="entry name" value="ACP-like"/>
    <property type="match status" value="1"/>
</dbReference>
<evidence type="ECO:0000256" key="8">
    <source>
        <dbReference type="NCBIfam" id="TIGR00517"/>
    </source>
</evidence>
<dbReference type="HAMAP" id="MF_01217">
    <property type="entry name" value="Acyl_carrier"/>
    <property type="match status" value="1"/>
</dbReference>
<evidence type="ECO:0000313" key="11">
    <source>
        <dbReference type="EMBL" id="MCY6485283.1"/>
    </source>
</evidence>
<feature type="domain" description="Carrier" evidence="10">
    <location>
        <begin position="1"/>
        <end position="75"/>
    </location>
</feature>
<comment type="PTM">
    <text evidence="9">4'-phosphopantetheine is transferred from CoA to a specific serine of apo-ACP by acpS.</text>
</comment>
<accession>A0ABT4D211</accession>
<dbReference type="RefSeq" id="WP_268041605.1">
    <property type="nucleotide sequence ID" value="NZ_JAPQER010000006.1"/>
</dbReference>
<dbReference type="PROSITE" id="PS50075">
    <property type="entry name" value="CARRIER"/>
    <property type="match status" value="1"/>
</dbReference>
<dbReference type="InterPro" id="IPR009081">
    <property type="entry name" value="PP-bd_ACP"/>
</dbReference>
<proteinExistence type="inferred from homology"/>
<gene>
    <name evidence="7 11" type="primary">acpP</name>
    <name evidence="11" type="ORF">OW763_13125</name>
</gene>
<keyword evidence="3 7" id="KW-0597">Phosphoprotein</keyword>
<keyword evidence="1 7" id="KW-0596">Phosphopantetheine</keyword>
<dbReference type="Proteomes" id="UP001078443">
    <property type="component" value="Unassembled WGS sequence"/>
</dbReference>
<dbReference type="NCBIfam" id="TIGR00517">
    <property type="entry name" value="acyl_carrier"/>
    <property type="match status" value="1"/>
</dbReference>
<name>A0ABT4D211_9CLOT</name>
<comment type="PTM">
    <text evidence="7">4'-phosphopantetheine is transferred from CoA to a specific serine of apo-ACP by AcpS. This modification is essential for activity because fatty acids are bound in thioester linkage to the sulfhydryl of the prosthetic group.</text>
</comment>
<keyword evidence="12" id="KW-1185">Reference proteome</keyword>
<evidence type="ECO:0000313" key="12">
    <source>
        <dbReference type="Proteomes" id="UP001078443"/>
    </source>
</evidence>
<keyword evidence="4 7" id="KW-0276">Fatty acid metabolism</keyword>
<comment type="pathway">
    <text evidence="7 9">Lipid metabolism; fatty acid biosynthesis.</text>
</comment>
<keyword evidence="2 7" id="KW-0444">Lipid biosynthesis</keyword>
<dbReference type="SUPFAM" id="SSF47336">
    <property type="entry name" value="ACP-like"/>
    <property type="match status" value="1"/>
</dbReference>
<comment type="function">
    <text evidence="7 9">Carrier of the growing fatty acid chain in fatty acid biosynthesis.</text>
</comment>
<dbReference type="PANTHER" id="PTHR20863:SF76">
    <property type="entry name" value="CARRIER DOMAIN-CONTAINING PROTEIN"/>
    <property type="match status" value="1"/>
</dbReference>
<evidence type="ECO:0000259" key="10">
    <source>
        <dbReference type="PROSITE" id="PS50075"/>
    </source>
</evidence>
<keyword evidence="7" id="KW-0963">Cytoplasm</keyword>
<protein>
    <recommendedName>
        <fullName evidence="7 8">Acyl carrier protein</fullName>
        <shortName evidence="7">ACP</shortName>
    </recommendedName>
</protein>
<keyword evidence="5 7" id="KW-0443">Lipid metabolism</keyword>
<comment type="subcellular location">
    <subcellularLocation>
        <location evidence="7">Cytoplasm</location>
    </subcellularLocation>
</comment>
<organism evidence="11 12">
    <name type="scientific">Clostridium aestuarii</name>
    <dbReference type="NCBI Taxonomy" id="338193"/>
    <lineage>
        <taxon>Bacteria</taxon>
        <taxon>Bacillati</taxon>
        <taxon>Bacillota</taxon>
        <taxon>Clostridia</taxon>
        <taxon>Eubacteriales</taxon>
        <taxon>Clostridiaceae</taxon>
        <taxon>Clostridium</taxon>
    </lineage>
</organism>
<evidence type="ECO:0000256" key="4">
    <source>
        <dbReference type="ARBA" id="ARBA00022832"/>
    </source>
</evidence>
<evidence type="ECO:0000256" key="2">
    <source>
        <dbReference type="ARBA" id="ARBA00022516"/>
    </source>
</evidence>
<dbReference type="NCBIfam" id="NF002150">
    <property type="entry name" value="PRK00982.1-4"/>
    <property type="match status" value="1"/>
</dbReference>
<keyword evidence="6 7" id="KW-0275">Fatty acid biosynthesis</keyword>
<dbReference type="Pfam" id="PF00550">
    <property type="entry name" value="PP-binding"/>
    <property type="match status" value="1"/>
</dbReference>
<dbReference type="InterPro" id="IPR003231">
    <property type="entry name" value="ACP"/>
</dbReference>
<feature type="modified residue" description="O-(pantetheine 4'-phosphoryl)serine" evidence="7">
    <location>
        <position position="35"/>
    </location>
</feature>
<dbReference type="EMBL" id="JAPQER010000006">
    <property type="protein sequence ID" value="MCY6485283.1"/>
    <property type="molecule type" value="Genomic_DNA"/>
</dbReference>
<dbReference type="PANTHER" id="PTHR20863">
    <property type="entry name" value="ACYL CARRIER PROTEIN"/>
    <property type="match status" value="1"/>
</dbReference>
<evidence type="ECO:0000256" key="6">
    <source>
        <dbReference type="ARBA" id="ARBA00023160"/>
    </source>
</evidence>
<comment type="caution">
    <text evidence="11">The sequence shown here is derived from an EMBL/GenBank/DDBJ whole genome shotgun (WGS) entry which is preliminary data.</text>
</comment>
<evidence type="ECO:0000256" key="1">
    <source>
        <dbReference type="ARBA" id="ARBA00022450"/>
    </source>
</evidence>
<evidence type="ECO:0000256" key="3">
    <source>
        <dbReference type="ARBA" id="ARBA00022553"/>
    </source>
</evidence>
<evidence type="ECO:0000256" key="5">
    <source>
        <dbReference type="ARBA" id="ARBA00023098"/>
    </source>
</evidence>
<dbReference type="NCBIfam" id="NF002148">
    <property type="entry name" value="PRK00982.1-2"/>
    <property type="match status" value="1"/>
</dbReference>
<evidence type="ECO:0000256" key="9">
    <source>
        <dbReference type="RuleBase" id="RU003545"/>
    </source>
</evidence>
<reference evidence="11" key="1">
    <citation type="submission" date="2022-12" db="EMBL/GenBank/DDBJ databases">
        <authorList>
            <person name="Wang J."/>
        </authorList>
    </citation>
    <scope>NUCLEOTIDE SEQUENCE</scope>
    <source>
        <strain evidence="11">HY-45-18</strain>
    </source>
</reference>
<comment type="similarity">
    <text evidence="7">Belongs to the acyl carrier protein (ACP) family.</text>
</comment>
<dbReference type="InterPro" id="IPR036736">
    <property type="entry name" value="ACP-like_sf"/>
</dbReference>